<proteinExistence type="predicted"/>
<evidence type="ECO:0000313" key="1">
    <source>
        <dbReference type="EnsemblPlants" id="PGSC0003DMT400074821"/>
    </source>
</evidence>
<dbReference type="EnsemblPlants" id="PGSC0003DMT400074821">
    <property type="protein sequence ID" value="PGSC0003DMT400074821"/>
    <property type="gene ID" value="PGSC0003DMG400029094"/>
</dbReference>
<accession>M1CU81</accession>
<keyword evidence="2" id="KW-1185">Reference proteome</keyword>
<sequence length="79" mass="9437">MKHIHCHEHSIRRRAWKHRIAIHHINRALPVMEKAYLSTSLISTKLIIAIHEMKLIRIEEKFAYKDAQRILKKCVLFTA</sequence>
<evidence type="ECO:0000313" key="2">
    <source>
        <dbReference type="Proteomes" id="UP000011115"/>
    </source>
</evidence>
<protein>
    <submittedName>
        <fullName evidence="1">Uncharacterized protein</fullName>
    </submittedName>
</protein>
<dbReference type="Proteomes" id="UP000011115">
    <property type="component" value="Unassembled WGS sequence"/>
</dbReference>
<dbReference type="HOGENOM" id="CLU_2610728_0_0_1"/>
<dbReference type="InParanoid" id="M1CU81"/>
<reference evidence="2" key="1">
    <citation type="journal article" date="2011" name="Nature">
        <title>Genome sequence and analysis of the tuber crop potato.</title>
        <authorList>
            <consortium name="The Potato Genome Sequencing Consortium"/>
        </authorList>
    </citation>
    <scope>NUCLEOTIDE SEQUENCE [LARGE SCALE GENOMIC DNA]</scope>
    <source>
        <strain evidence="2">cv. DM1-3 516 R44</strain>
    </source>
</reference>
<dbReference type="AlphaFoldDB" id="M1CU81"/>
<dbReference type="PaxDb" id="4113-PGSC0003DMT400074821"/>
<organism evidence="1 2">
    <name type="scientific">Solanum tuberosum</name>
    <name type="common">Potato</name>
    <dbReference type="NCBI Taxonomy" id="4113"/>
    <lineage>
        <taxon>Eukaryota</taxon>
        <taxon>Viridiplantae</taxon>
        <taxon>Streptophyta</taxon>
        <taxon>Embryophyta</taxon>
        <taxon>Tracheophyta</taxon>
        <taxon>Spermatophyta</taxon>
        <taxon>Magnoliopsida</taxon>
        <taxon>eudicotyledons</taxon>
        <taxon>Gunneridae</taxon>
        <taxon>Pentapetalae</taxon>
        <taxon>asterids</taxon>
        <taxon>lamiids</taxon>
        <taxon>Solanales</taxon>
        <taxon>Solanaceae</taxon>
        <taxon>Solanoideae</taxon>
        <taxon>Solaneae</taxon>
        <taxon>Solanum</taxon>
    </lineage>
</organism>
<reference evidence="1" key="2">
    <citation type="submission" date="2015-06" db="UniProtKB">
        <authorList>
            <consortium name="EnsemblPlants"/>
        </authorList>
    </citation>
    <scope>IDENTIFICATION</scope>
    <source>
        <strain evidence="1">DM1-3 516 R44</strain>
    </source>
</reference>
<dbReference type="Gramene" id="PGSC0003DMT400074821">
    <property type="protein sequence ID" value="PGSC0003DMT400074821"/>
    <property type="gene ID" value="PGSC0003DMG400029094"/>
</dbReference>
<name>M1CU81_SOLTU</name>